<dbReference type="Gene3D" id="3.30.499.10">
    <property type="entry name" value="Aconitase, domain 3"/>
    <property type="match status" value="2"/>
</dbReference>
<dbReference type="GO" id="GO:0046872">
    <property type="term" value="F:metal ion binding"/>
    <property type="evidence" value="ECO:0007669"/>
    <property type="project" value="UniProtKB-KW"/>
</dbReference>
<dbReference type="PRINTS" id="PR00415">
    <property type="entry name" value="ACONITASE"/>
</dbReference>
<evidence type="ECO:0000256" key="2">
    <source>
        <dbReference type="ARBA" id="ARBA00022485"/>
    </source>
</evidence>
<accession>A0A977K9D8</accession>
<name>A0A977K9D8_9CREN</name>
<dbReference type="Pfam" id="PF00330">
    <property type="entry name" value="Aconitase"/>
    <property type="match status" value="1"/>
</dbReference>
<comment type="similarity">
    <text evidence="8">Belongs to the aconitase/IPM isomerase family. LeuC type 2 subfamily.</text>
</comment>
<dbReference type="InterPro" id="IPR001030">
    <property type="entry name" value="Acoase/IPM_deHydtase_lsu_aba"/>
</dbReference>
<comment type="subunit">
    <text evidence="8">Heterodimer of LeuC and LeuD.</text>
</comment>
<dbReference type="InterPro" id="IPR033941">
    <property type="entry name" value="IPMI_cat"/>
</dbReference>
<evidence type="ECO:0000256" key="4">
    <source>
        <dbReference type="ARBA" id="ARBA00023004"/>
    </source>
</evidence>
<dbReference type="NCBIfam" id="TIGR01343">
    <property type="entry name" value="hacA_fam"/>
    <property type="match status" value="1"/>
</dbReference>
<comment type="catalytic activity">
    <reaction evidence="8">
        <text>(2R,3S)-3-isopropylmalate = (2S)-2-isopropylmalate</text>
        <dbReference type="Rhea" id="RHEA:32287"/>
        <dbReference type="ChEBI" id="CHEBI:1178"/>
        <dbReference type="ChEBI" id="CHEBI:35121"/>
        <dbReference type="EC" id="4.2.1.33"/>
    </reaction>
</comment>
<keyword evidence="2 8" id="KW-0004">4Fe-4S</keyword>
<sequence>MASTIAEKILGAKVGKEVSPGDIIAVEVDAVMAQDGTAPLAIKVMNERFGGERVADPKKVVLVIDHTAPSNNPGTSELHILMRRFCRRHGCKLFDVGNGICHQVMVENGYPYPGSVVVGADSHTVTYGAVGSFATGVGSTDAAIAMMTGKLWFKVPEALKFELKGKFQNAVMSKDLILKIISDLKEDGATYMSTEFVGEGLKDMRMDSRLTVSNMVVEMGAKVGLMPADEEVMRFMEGRAKGTPKPELTFPDPGAHYKDEFTYELDKIEPMVAKPYSPANGVPVSELEGLEIDQVFIGSCTNGRLEDLAVAAKILKGKKIANNTRCIVIAASRNVYLEALKKGYVDILTEAGCMVTFGTCGPCVGAHYGVLGPDEVGLFTTNRNFKGRSGHRSSKVYLASPATAAASAIEGKITDPRKYLNMRVRDLEI</sequence>
<keyword evidence="3 8" id="KW-0479">Metal-binding</keyword>
<dbReference type="NCBIfam" id="NF001614">
    <property type="entry name" value="PRK00402.1"/>
    <property type="match status" value="1"/>
</dbReference>
<keyword evidence="8" id="KW-0028">Amino-acid biosynthesis</keyword>
<protein>
    <recommendedName>
        <fullName evidence="8">3-isopropylmalate dehydratase large subunit</fullName>
        <ecNumber evidence="8">4.2.1.33</ecNumber>
    </recommendedName>
    <alternativeName>
        <fullName evidence="8">Alpha-IPM isomerase</fullName>
        <shortName evidence="8">IPMI</shortName>
    </alternativeName>
    <alternativeName>
        <fullName evidence="8">Isopropylmalate isomerase</fullName>
    </alternativeName>
</protein>
<dbReference type="EMBL" id="CP006868">
    <property type="protein sequence ID" value="UXD21424.1"/>
    <property type="molecule type" value="Genomic_DNA"/>
</dbReference>
<reference evidence="10" key="1">
    <citation type="submission" date="2013-11" db="EMBL/GenBank/DDBJ databases">
        <title>Comparative genomics of Ignicoccus.</title>
        <authorList>
            <person name="Podar M."/>
        </authorList>
    </citation>
    <scope>NUCLEOTIDE SEQUENCE</scope>
    <source>
        <strain evidence="10">DSM 13166</strain>
    </source>
</reference>
<dbReference type="GO" id="GO:0003861">
    <property type="term" value="F:3-isopropylmalate dehydratase activity"/>
    <property type="evidence" value="ECO:0007669"/>
    <property type="project" value="UniProtKB-UniRule"/>
</dbReference>
<evidence type="ECO:0000256" key="7">
    <source>
        <dbReference type="ARBA" id="ARBA00023304"/>
    </source>
</evidence>
<keyword evidence="4 8" id="KW-0408">Iron</keyword>
<dbReference type="PANTHER" id="PTHR43822">
    <property type="entry name" value="HOMOACONITASE, MITOCHONDRIAL-RELATED"/>
    <property type="match status" value="1"/>
</dbReference>
<dbReference type="InterPro" id="IPR018136">
    <property type="entry name" value="Aconitase_4Fe-4S_BS"/>
</dbReference>
<dbReference type="InterPro" id="IPR015931">
    <property type="entry name" value="Acnase/IPM_dHydase_lsu_aba_1/3"/>
</dbReference>
<keyword evidence="11" id="KW-1185">Reference proteome</keyword>
<comment type="function">
    <text evidence="8">Catalyzes the isomerization between 2-isopropylmalate and 3-isopropylmalate, via the formation of 2-isopropylmaleate.</text>
</comment>
<dbReference type="PROSITE" id="PS01244">
    <property type="entry name" value="ACONITASE_2"/>
    <property type="match status" value="1"/>
</dbReference>
<organism evidence="10 11">
    <name type="scientific">Ignicoccus pacificus DSM 13166</name>
    <dbReference type="NCBI Taxonomy" id="940294"/>
    <lineage>
        <taxon>Archaea</taxon>
        <taxon>Thermoproteota</taxon>
        <taxon>Thermoprotei</taxon>
        <taxon>Desulfurococcales</taxon>
        <taxon>Desulfurococcaceae</taxon>
        <taxon>Ignicoccus</taxon>
    </lineage>
</organism>
<evidence type="ECO:0000256" key="1">
    <source>
        <dbReference type="ARBA" id="ARBA00022430"/>
    </source>
</evidence>
<evidence type="ECO:0000256" key="3">
    <source>
        <dbReference type="ARBA" id="ARBA00022723"/>
    </source>
</evidence>
<evidence type="ECO:0000256" key="5">
    <source>
        <dbReference type="ARBA" id="ARBA00023014"/>
    </source>
</evidence>
<feature type="domain" description="Aconitase/3-isopropylmalate dehydratase large subunit alpha/beta/alpha" evidence="9">
    <location>
        <begin position="7"/>
        <end position="411"/>
    </location>
</feature>
<evidence type="ECO:0000256" key="8">
    <source>
        <dbReference type="HAMAP-Rule" id="MF_01027"/>
    </source>
</evidence>
<dbReference type="SUPFAM" id="SSF53732">
    <property type="entry name" value="Aconitase iron-sulfur domain"/>
    <property type="match status" value="1"/>
</dbReference>
<dbReference type="InterPro" id="IPR036008">
    <property type="entry name" value="Aconitase_4Fe-4S_dom"/>
</dbReference>
<evidence type="ECO:0000259" key="9">
    <source>
        <dbReference type="Pfam" id="PF00330"/>
    </source>
</evidence>
<proteinExistence type="inferred from homology"/>
<dbReference type="InterPro" id="IPR006251">
    <property type="entry name" value="Homoacnase/IPMdehydase_lsu"/>
</dbReference>
<comment type="cofactor">
    <cofactor evidence="8">
        <name>[4Fe-4S] cluster</name>
        <dbReference type="ChEBI" id="CHEBI:49883"/>
    </cofactor>
    <text evidence="8">Binds 1 [4Fe-4S] cluster per subunit.</text>
</comment>
<dbReference type="HAMAP" id="MF_01027">
    <property type="entry name" value="LeuC_type2"/>
    <property type="match status" value="1"/>
</dbReference>
<feature type="binding site" evidence="8">
    <location>
        <position position="300"/>
    </location>
    <ligand>
        <name>[4Fe-4S] cluster</name>
        <dbReference type="ChEBI" id="CHEBI:49883"/>
    </ligand>
</feature>
<dbReference type="PROSITE" id="PS00450">
    <property type="entry name" value="ACONITASE_1"/>
    <property type="match status" value="1"/>
</dbReference>
<dbReference type="Proteomes" id="UP001063698">
    <property type="component" value="Chromosome"/>
</dbReference>
<evidence type="ECO:0000313" key="10">
    <source>
        <dbReference type="EMBL" id="UXD21424.1"/>
    </source>
</evidence>
<gene>
    <name evidence="8" type="primary">leuC</name>
    <name evidence="10" type="ORF">IPA_04130</name>
</gene>
<evidence type="ECO:0000256" key="6">
    <source>
        <dbReference type="ARBA" id="ARBA00023239"/>
    </source>
</evidence>
<keyword evidence="6 8" id="KW-0456">Lyase</keyword>
<dbReference type="CDD" id="cd01583">
    <property type="entry name" value="IPMI"/>
    <property type="match status" value="1"/>
</dbReference>
<dbReference type="EC" id="4.2.1.33" evidence="8"/>
<feature type="binding site" evidence="8">
    <location>
        <position position="360"/>
    </location>
    <ligand>
        <name>[4Fe-4S] cluster</name>
        <dbReference type="ChEBI" id="CHEBI:49883"/>
    </ligand>
</feature>
<feature type="binding site" evidence="8">
    <location>
        <position position="363"/>
    </location>
    <ligand>
        <name>[4Fe-4S] cluster</name>
        <dbReference type="ChEBI" id="CHEBI:49883"/>
    </ligand>
</feature>
<dbReference type="InterPro" id="IPR011826">
    <property type="entry name" value="HAcnase/IPMdehydase_lsu_prok"/>
</dbReference>
<dbReference type="GO" id="GO:0009098">
    <property type="term" value="P:L-leucine biosynthetic process"/>
    <property type="evidence" value="ECO:0007669"/>
    <property type="project" value="UniProtKB-UniRule"/>
</dbReference>
<dbReference type="GO" id="GO:0051539">
    <property type="term" value="F:4 iron, 4 sulfur cluster binding"/>
    <property type="evidence" value="ECO:0007669"/>
    <property type="project" value="UniProtKB-KW"/>
</dbReference>
<keyword evidence="1 8" id="KW-0432">Leucine biosynthesis</keyword>
<dbReference type="KEGG" id="ipc:IPA_04130"/>
<keyword evidence="7 8" id="KW-0100">Branched-chain amino acid biosynthesis</keyword>
<evidence type="ECO:0000313" key="11">
    <source>
        <dbReference type="Proteomes" id="UP001063698"/>
    </source>
</evidence>
<dbReference type="NCBIfam" id="TIGR02086">
    <property type="entry name" value="IPMI_arch"/>
    <property type="match status" value="1"/>
</dbReference>
<comment type="pathway">
    <text evidence="8">Amino-acid biosynthesis; L-leucine biosynthesis; L-leucine from 3-methyl-2-oxobutanoate: step 2/4.</text>
</comment>
<dbReference type="PANTHER" id="PTHR43822:SF2">
    <property type="entry name" value="HOMOACONITASE, MITOCHONDRIAL"/>
    <property type="match status" value="1"/>
</dbReference>
<dbReference type="AlphaFoldDB" id="A0A977K9D8"/>
<dbReference type="InterPro" id="IPR050067">
    <property type="entry name" value="IPM_dehydratase_rel_enz"/>
</dbReference>
<keyword evidence="5 8" id="KW-0411">Iron-sulfur</keyword>